<dbReference type="CDD" id="cd13965">
    <property type="entry name" value="PT_UbiA_3"/>
    <property type="match status" value="1"/>
</dbReference>
<feature type="transmembrane region" description="Helical" evidence="5">
    <location>
        <begin position="206"/>
        <end position="225"/>
    </location>
</feature>
<evidence type="ECO:0000256" key="1">
    <source>
        <dbReference type="ARBA" id="ARBA00004141"/>
    </source>
</evidence>
<feature type="transmembrane region" description="Helical" evidence="5">
    <location>
        <begin position="279"/>
        <end position="297"/>
    </location>
</feature>
<evidence type="ECO:0000313" key="6">
    <source>
        <dbReference type="EMBL" id="KAH7320739.1"/>
    </source>
</evidence>
<evidence type="ECO:0000256" key="5">
    <source>
        <dbReference type="SAM" id="Phobius"/>
    </source>
</evidence>
<evidence type="ECO:0000256" key="4">
    <source>
        <dbReference type="ARBA" id="ARBA00023136"/>
    </source>
</evidence>
<dbReference type="EMBL" id="JAGPNK010000005">
    <property type="protein sequence ID" value="KAH7320739.1"/>
    <property type="molecule type" value="Genomic_DNA"/>
</dbReference>
<evidence type="ECO:0000256" key="2">
    <source>
        <dbReference type="ARBA" id="ARBA00022692"/>
    </source>
</evidence>
<gene>
    <name evidence="6" type="ORF">B0I35DRAFT_199207</name>
</gene>
<evidence type="ECO:0000256" key="3">
    <source>
        <dbReference type="ARBA" id="ARBA00022989"/>
    </source>
</evidence>
<keyword evidence="2 5" id="KW-0812">Transmembrane</keyword>
<dbReference type="OrthoDB" id="434972at2759"/>
<dbReference type="InterPro" id="IPR000537">
    <property type="entry name" value="UbiA_prenyltransferase"/>
</dbReference>
<organism evidence="6 7">
    <name type="scientific">Stachybotrys elegans</name>
    <dbReference type="NCBI Taxonomy" id="80388"/>
    <lineage>
        <taxon>Eukaryota</taxon>
        <taxon>Fungi</taxon>
        <taxon>Dikarya</taxon>
        <taxon>Ascomycota</taxon>
        <taxon>Pezizomycotina</taxon>
        <taxon>Sordariomycetes</taxon>
        <taxon>Hypocreomycetidae</taxon>
        <taxon>Hypocreales</taxon>
        <taxon>Stachybotryaceae</taxon>
        <taxon>Stachybotrys</taxon>
    </lineage>
</organism>
<feature type="transmembrane region" description="Helical" evidence="5">
    <location>
        <begin position="309"/>
        <end position="325"/>
    </location>
</feature>
<feature type="transmembrane region" description="Helical" evidence="5">
    <location>
        <begin position="246"/>
        <end position="267"/>
    </location>
</feature>
<dbReference type="GO" id="GO:0016020">
    <property type="term" value="C:membrane"/>
    <property type="evidence" value="ECO:0007669"/>
    <property type="project" value="UniProtKB-SubCell"/>
</dbReference>
<dbReference type="Pfam" id="PF01040">
    <property type="entry name" value="UbiA"/>
    <property type="match status" value="1"/>
</dbReference>
<keyword evidence="7" id="KW-1185">Reference proteome</keyword>
<evidence type="ECO:0000313" key="7">
    <source>
        <dbReference type="Proteomes" id="UP000813444"/>
    </source>
</evidence>
<dbReference type="AlphaFoldDB" id="A0A8K0SX60"/>
<sequence length="335" mass="36761">MDMDMIRTSLGLKPADKQWSVPVKAGKQLSATRVFEAIGHHLYTLYLFSATDIDCIIATSMTFGFLNAAIAPALSMGPALTLLGMIKAAPLMLVQVWGVLLLTEFHNQRHPESTAEDMINKPWRPVPSGRVTTQQVNMLLYLIYPFNILVSSMVGGLVPCLTTSVFAVWYNEFGGAADPFLKGWHNGVGITGFWAGTLEVATGSSIFSGDGTAAVWLAILMAMVTTTSQMQDFRDMDGDAAAGRKTVPLVLGDMTSRVLSALSVLGWTATTCWFWEVSWQQALLPAVAALALVGNLFRDRTRKGDATTWKLWSPWVFSLFLMPFLKHYHFQGSLI</sequence>
<keyword evidence="3 5" id="KW-1133">Transmembrane helix</keyword>
<dbReference type="InterPro" id="IPR050475">
    <property type="entry name" value="Prenyltransferase_related"/>
</dbReference>
<feature type="transmembrane region" description="Helical" evidence="5">
    <location>
        <begin position="80"/>
        <end position="102"/>
    </location>
</feature>
<dbReference type="Proteomes" id="UP000813444">
    <property type="component" value="Unassembled WGS sequence"/>
</dbReference>
<comment type="caution">
    <text evidence="6">The sequence shown here is derived from an EMBL/GenBank/DDBJ whole genome shotgun (WGS) entry which is preliminary data.</text>
</comment>
<name>A0A8K0SX60_9HYPO</name>
<accession>A0A8K0SX60</accession>
<feature type="transmembrane region" description="Helical" evidence="5">
    <location>
        <begin position="139"/>
        <end position="170"/>
    </location>
</feature>
<keyword evidence="4 5" id="KW-0472">Membrane</keyword>
<dbReference type="GO" id="GO:0016765">
    <property type="term" value="F:transferase activity, transferring alkyl or aryl (other than methyl) groups"/>
    <property type="evidence" value="ECO:0007669"/>
    <property type="project" value="InterPro"/>
</dbReference>
<dbReference type="PANTHER" id="PTHR42723">
    <property type="entry name" value="CHLOROPHYLL SYNTHASE"/>
    <property type="match status" value="1"/>
</dbReference>
<dbReference type="PANTHER" id="PTHR42723:SF1">
    <property type="entry name" value="CHLOROPHYLL SYNTHASE, CHLOROPLASTIC"/>
    <property type="match status" value="1"/>
</dbReference>
<reference evidence="6" key="1">
    <citation type="journal article" date="2021" name="Nat. Commun.">
        <title>Genetic determinants of endophytism in the Arabidopsis root mycobiome.</title>
        <authorList>
            <person name="Mesny F."/>
            <person name="Miyauchi S."/>
            <person name="Thiergart T."/>
            <person name="Pickel B."/>
            <person name="Atanasova L."/>
            <person name="Karlsson M."/>
            <person name="Huettel B."/>
            <person name="Barry K.W."/>
            <person name="Haridas S."/>
            <person name="Chen C."/>
            <person name="Bauer D."/>
            <person name="Andreopoulos W."/>
            <person name="Pangilinan J."/>
            <person name="LaButti K."/>
            <person name="Riley R."/>
            <person name="Lipzen A."/>
            <person name="Clum A."/>
            <person name="Drula E."/>
            <person name="Henrissat B."/>
            <person name="Kohler A."/>
            <person name="Grigoriev I.V."/>
            <person name="Martin F.M."/>
            <person name="Hacquard S."/>
        </authorList>
    </citation>
    <scope>NUCLEOTIDE SEQUENCE</scope>
    <source>
        <strain evidence="6">MPI-CAGE-CH-0235</strain>
    </source>
</reference>
<protein>
    <submittedName>
        <fullName evidence="6">UbiA prenyltransferase family-domain-containing protein</fullName>
    </submittedName>
</protein>
<comment type="subcellular location">
    <subcellularLocation>
        <location evidence="1">Membrane</location>
        <topology evidence="1">Multi-pass membrane protein</topology>
    </subcellularLocation>
</comment>
<proteinExistence type="predicted"/>